<evidence type="ECO:0000256" key="11">
    <source>
        <dbReference type="HAMAP-Rule" id="MF_00228"/>
    </source>
</evidence>
<dbReference type="EMBL" id="ADTV01000031">
    <property type="protein sequence ID" value="EFG84550.1"/>
    <property type="molecule type" value="Genomic_DNA"/>
</dbReference>
<evidence type="ECO:0000256" key="9">
    <source>
        <dbReference type="ARBA" id="ARBA00022842"/>
    </source>
</evidence>
<keyword evidence="7 11" id="KW-0418">Kinase</keyword>
<keyword evidence="4 11" id="KW-0808">Transferase</keyword>
<dbReference type="PIRSF" id="PIRSF000513">
    <property type="entry name" value="Thz_kinase"/>
    <property type="match status" value="1"/>
</dbReference>
<evidence type="ECO:0000313" key="13">
    <source>
        <dbReference type="Proteomes" id="UP000006468"/>
    </source>
</evidence>
<dbReference type="Pfam" id="PF02110">
    <property type="entry name" value="HK"/>
    <property type="match status" value="1"/>
</dbReference>
<keyword evidence="6 11" id="KW-0547">Nucleotide-binding</keyword>
<dbReference type="InterPro" id="IPR000417">
    <property type="entry name" value="Hyethyz_kinase"/>
</dbReference>
<evidence type="ECO:0000256" key="10">
    <source>
        <dbReference type="ARBA" id="ARBA00022977"/>
    </source>
</evidence>
<protein>
    <recommendedName>
        <fullName evidence="11">Hydroxyethylthiazole kinase</fullName>
        <ecNumber evidence="11">2.7.1.50</ecNumber>
    </recommendedName>
    <alternativeName>
        <fullName evidence="11">4-methyl-5-beta-hydroxyethylthiazole kinase</fullName>
        <shortName evidence="11">TH kinase</shortName>
        <shortName evidence="11">Thz kinase</shortName>
    </alternativeName>
</protein>
<evidence type="ECO:0000256" key="1">
    <source>
        <dbReference type="ARBA" id="ARBA00001771"/>
    </source>
</evidence>
<feature type="binding site" evidence="11">
    <location>
        <position position="146"/>
    </location>
    <ligand>
        <name>ATP</name>
        <dbReference type="ChEBI" id="CHEBI:30616"/>
    </ligand>
</feature>
<dbReference type="UniPathway" id="UPA00060">
    <property type="reaction ID" value="UER00139"/>
</dbReference>
<evidence type="ECO:0000256" key="6">
    <source>
        <dbReference type="ARBA" id="ARBA00022741"/>
    </source>
</evidence>
<sequence length="281" mass="28249">MSCDGWQAGGNDVARSAAMSMITVSWDDPVVRDRLGRIRQQAPFIYGVTNYVAATLSANVLLAVGAAPAIGTAPGWPEAFGASAAAVWINTAALISTSEKDMLHVAACARDAGVPWVLDPVAFGAGSAEYDRIVRRLLDFAPAVIRGNASELMALAGGDAGGKGVETTHGSDDALRHIQALAARSGAVVAVSGATDYIASGSKVFVVTGGDVRLTRVTGAGCALGALIAAFLPVCDTAVDAACGAHATYAAAAERAGRHAVGTGAFGVGLLDELSVLAGLQ</sequence>
<dbReference type="AlphaFoldDB" id="D5QEY9"/>
<evidence type="ECO:0000256" key="4">
    <source>
        <dbReference type="ARBA" id="ARBA00022679"/>
    </source>
</evidence>
<evidence type="ECO:0000256" key="7">
    <source>
        <dbReference type="ARBA" id="ARBA00022777"/>
    </source>
</evidence>
<dbReference type="GO" id="GO:0009229">
    <property type="term" value="P:thiamine diphosphate biosynthetic process"/>
    <property type="evidence" value="ECO:0007669"/>
    <property type="project" value="UniProtKB-UniRule"/>
</dbReference>
<dbReference type="HAMAP" id="MF_00228">
    <property type="entry name" value="Thz_kinase"/>
    <property type="match status" value="1"/>
</dbReference>
<feature type="binding site" evidence="11">
    <location>
        <position position="219"/>
    </location>
    <ligand>
        <name>substrate</name>
    </ligand>
</feature>
<comment type="caution">
    <text evidence="12">The sequence shown here is derived from an EMBL/GenBank/DDBJ whole genome shotgun (WGS) entry which is preliminary data.</text>
</comment>
<dbReference type="HOGENOM" id="CLU_019943_0_1_5"/>
<comment type="cofactor">
    <cofactor evidence="2 11">
        <name>Mg(2+)</name>
        <dbReference type="ChEBI" id="CHEBI:18420"/>
    </cofactor>
</comment>
<dbReference type="CDD" id="cd01170">
    <property type="entry name" value="THZ_kinase"/>
    <property type="match status" value="1"/>
</dbReference>
<evidence type="ECO:0000256" key="3">
    <source>
        <dbReference type="ARBA" id="ARBA00004868"/>
    </source>
</evidence>
<dbReference type="GO" id="GO:0009228">
    <property type="term" value="P:thiamine biosynthetic process"/>
    <property type="evidence" value="ECO:0007669"/>
    <property type="project" value="UniProtKB-KW"/>
</dbReference>
<reference evidence="12 13" key="1">
    <citation type="journal article" date="2010" name="J. Bacteriol.">
        <title>Genome sequence of a cellulose-producing bacterium, Gluconacetobacter hansenii ATCC 23769.</title>
        <authorList>
            <person name="Iyer P.R."/>
            <person name="Geib S.M."/>
            <person name="Catchmark J."/>
            <person name="Kao T.H."/>
            <person name="Tien M."/>
        </authorList>
    </citation>
    <scope>NUCLEOTIDE SEQUENCE [LARGE SCALE GENOMIC DNA]</scope>
    <source>
        <strain evidence="12 13">ATCC 23769</strain>
    </source>
</reference>
<gene>
    <name evidence="11" type="primary">thiM</name>
    <name evidence="12" type="ORF">GXY_08520</name>
</gene>
<comment type="pathway">
    <text evidence="3 11">Cofactor biosynthesis; thiamine diphosphate biosynthesis; 4-methyl-5-(2-phosphoethyl)-thiazole from 5-(2-hydroxyethyl)-4-methylthiazole: step 1/1.</text>
</comment>
<dbReference type="PRINTS" id="PR01099">
    <property type="entry name" value="HYETHTZKNASE"/>
</dbReference>
<dbReference type="Proteomes" id="UP000006468">
    <property type="component" value="Chromosome"/>
</dbReference>
<keyword evidence="5 11" id="KW-0479">Metal-binding</keyword>
<dbReference type="InterPro" id="IPR029056">
    <property type="entry name" value="Ribokinase-like"/>
</dbReference>
<dbReference type="SUPFAM" id="SSF53613">
    <property type="entry name" value="Ribokinase-like"/>
    <property type="match status" value="1"/>
</dbReference>
<evidence type="ECO:0000256" key="8">
    <source>
        <dbReference type="ARBA" id="ARBA00022840"/>
    </source>
</evidence>
<feature type="binding site" evidence="11">
    <location>
        <position position="192"/>
    </location>
    <ligand>
        <name>ATP</name>
        <dbReference type="ChEBI" id="CHEBI:30616"/>
    </ligand>
</feature>
<evidence type="ECO:0000256" key="2">
    <source>
        <dbReference type="ARBA" id="ARBA00001946"/>
    </source>
</evidence>
<accession>D5QEY9</accession>
<dbReference type="GO" id="GO:0005524">
    <property type="term" value="F:ATP binding"/>
    <property type="evidence" value="ECO:0007669"/>
    <property type="project" value="UniProtKB-UniRule"/>
</dbReference>
<comment type="catalytic activity">
    <reaction evidence="1 11">
        <text>5-(2-hydroxyethyl)-4-methylthiazole + ATP = 4-methyl-5-(2-phosphooxyethyl)-thiazole + ADP + H(+)</text>
        <dbReference type="Rhea" id="RHEA:24212"/>
        <dbReference type="ChEBI" id="CHEBI:15378"/>
        <dbReference type="ChEBI" id="CHEBI:17957"/>
        <dbReference type="ChEBI" id="CHEBI:30616"/>
        <dbReference type="ChEBI" id="CHEBI:58296"/>
        <dbReference type="ChEBI" id="CHEBI:456216"/>
        <dbReference type="EC" id="2.7.1.50"/>
    </reaction>
</comment>
<dbReference type="GO" id="GO:0004417">
    <property type="term" value="F:hydroxyethylthiazole kinase activity"/>
    <property type="evidence" value="ECO:0007669"/>
    <property type="project" value="UniProtKB-UniRule"/>
</dbReference>
<dbReference type="Gene3D" id="3.40.1190.20">
    <property type="match status" value="1"/>
</dbReference>
<name>D5QEY9_NOVHA</name>
<dbReference type="EC" id="2.7.1.50" evidence="11"/>
<comment type="function">
    <text evidence="11">Catalyzes the phosphorylation of the hydroxyl group of 4-methyl-5-beta-hydroxyethylthiazole (THZ).</text>
</comment>
<keyword evidence="9 11" id="KW-0460">Magnesium</keyword>
<evidence type="ECO:0000256" key="5">
    <source>
        <dbReference type="ARBA" id="ARBA00022723"/>
    </source>
</evidence>
<keyword evidence="8 11" id="KW-0067">ATP-binding</keyword>
<organism evidence="12 13">
    <name type="scientific">Novacetimonas hansenii ATCC 23769</name>
    <dbReference type="NCBI Taxonomy" id="714995"/>
    <lineage>
        <taxon>Bacteria</taxon>
        <taxon>Pseudomonadati</taxon>
        <taxon>Pseudomonadota</taxon>
        <taxon>Alphaproteobacteria</taxon>
        <taxon>Acetobacterales</taxon>
        <taxon>Acetobacteraceae</taxon>
        <taxon>Novacetimonas</taxon>
    </lineage>
</organism>
<dbReference type="GO" id="GO:0000287">
    <property type="term" value="F:magnesium ion binding"/>
    <property type="evidence" value="ECO:0007669"/>
    <property type="project" value="UniProtKB-UniRule"/>
</dbReference>
<keyword evidence="10 11" id="KW-0784">Thiamine biosynthesis</keyword>
<evidence type="ECO:0000313" key="12">
    <source>
        <dbReference type="EMBL" id="EFG84550.1"/>
    </source>
</evidence>
<comment type="caution">
    <text evidence="11">Lacks conserved residue(s) required for the propagation of feature annotation.</text>
</comment>
<proteinExistence type="inferred from homology"/>
<comment type="similarity">
    <text evidence="11">Belongs to the Thz kinase family.</text>
</comment>